<dbReference type="AlphaFoldDB" id="A0AAV4UF86"/>
<feature type="region of interest" description="Disordered" evidence="1">
    <location>
        <begin position="1"/>
        <end position="20"/>
    </location>
</feature>
<name>A0AAV4UF86_9ARAC</name>
<evidence type="ECO:0000256" key="1">
    <source>
        <dbReference type="SAM" id="MobiDB-lite"/>
    </source>
</evidence>
<keyword evidence="3" id="KW-1185">Reference proteome</keyword>
<organism evidence="2 3">
    <name type="scientific">Caerostris darwini</name>
    <dbReference type="NCBI Taxonomy" id="1538125"/>
    <lineage>
        <taxon>Eukaryota</taxon>
        <taxon>Metazoa</taxon>
        <taxon>Ecdysozoa</taxon>
        <taxon>Arthropoda</taxon>
        <taxon>Chelicerata</taxon>
        <taxon>Arachnida</taxon>
        <taxon>Araneae</taxon>
        <taxon>Araneomorphae</taxon>
        <taxon>Entelegynae</taxon>
        <taxon>Araneoidea</taxon>
        <taxon>Araneidae</taxon>
        <taxon>Caerostris</taxon>
    </lineage>
</organism>
<evidence type="ECO:0000313" key="2">
    <source>
        <dbReference type="EMBL" id="GIY56428.1"/>
    </source>
</evidence>
<gene>
    <name evidence="2" type="ORF">CDAR_62691</name>
</gene>
<dbReference type="Proteomes" id="UP001054837">
    <property type="component" value="Unassembled WGS sequence"/>
</dbReference>
<sequence length="96" mass="10526">MPKPTQKSGAKKNNLMLKIISPPPHPNLYKRFPPGRCQQPLPVGMSSLQWLFPKFSSRGKKEKSIGPAPQTIIVREPLPAATTNSSAPVTALRSVR</sequence>
<reference evidence="2 3" key="1">
    <citation type="submission" date="2021-06" db="EMBL/GenBank/DDBJ databases">
        <title>Caerostris darwini draft genome.</title>
        <authorList>
            <person name="Kono N."/>
            <person name="Arakawa K."/>
        </authorList>
    </citation>
    <scope>NUCLEOTIDE SEQUENCE [LARGE SCALE GENOMIC DNA]</scope>
</reference>
<evidence type="ECO:0000313" key="3">
    <source>
        <dbReference type="Proteomes" id="UP001054837"/>
    </source>
</evidence>
<accession>A0AAV4UF86</accession>
<comment type="caution">
    <text evidence="2">The sequence shown here is derived from an EMBL/GenBank/DDBJ whole genome shotgun (WGS) entry which is preliminary data.</text>
</comment>
<dbReference type="EMBL" id="BPLQ01011198">
    <property type="protein sequence ID" value="GIY56428.1"/>
    <property type="molecule type" value="Genomic_DNA"/>
</dbReference>
<protein>
    <submittedName>
        <fullName evidence="2">Uncharacterized protein</fullName>
    </submittedName>
</protein>
<proteinExistence type="predicted"/>